<dbReference type="eggNOG" id="ENOG502ZATI">
    <property type="taxonomic scope" value="Bacteria"/>
</dbReference>
<dbReference type="Proteomes" id="UP000036923">
    <property type="component" value="Unassembled WGS sequence"/>
</dbReference>
<dbReference type="STRING" id="398512.Bccel_4419"/>
<dbReference type="EMBL" id="LGTC01000001">
    <property type="protein sequence ID" value="KNY29145.1"/>
    <property type="molecule type" value="Genomic_DNA"/>
</dbReference>
<organism evidence="2 3">
    <name type="scientific">Pseudobacteroides cellulosolvens ATCC 35603 = DSM 2933</name>
    <dbReference type="NCBI Taxonomy" id="398512"/>
    <lineage>
        <taxon>Bacteria</taxon>
        <taxon>Bacillati</taxon>
        <taxon>Bacillota</taxon>
        <taxon>Clostridia</taxon>
        <taxon>Eubacteriales</taxon>
        <taxon>Oscillospiraceae</taxon>
        <taxon>Pseudobacteroides</taxon>
    </lineage>
</organism>
<gene>
    <name evidence="2" type="ORF">Bccel_4419</name>
</gene>
<comment type="caution">
    <text evidence="2">The sequence shown here is derived from an EMBL/GenBank/DDBJ whole genome shotgun (WGS) entry which is preliminary data.</text>
</comment>
<accession>A0A0L6JTZ0</accession>
<evidence type="ECO:0000313" key="2">
    <source>
        <dbReference type="EMBL" id="KNY29145.1"/>
    </source>
</evidence>
<proteinExistence type="predicted"/>
<keyword evidence="3" id="KW-1185">Reference proteome</keyword>
<dbReference type="InterPro" id="IPR025641">
    <property type="entry name" value="DUF4340"/>
</dbReference>
<dbReference type="Pfam" id="PF14238">
    <property type="entry name" value="DUF4340"/>
    <property type="match status" value="1"/>
</dbReference>
<reference evidence="3" key="1">
    <citation type="submission" date="2015-07" db="EMBL/GenBank/DDBJ databases">
        <title>Near-Complete Genome Sequence of the Cellulolytic Bacterium Bacteroides (Pseudobacteroides) cellulosolvens ATCC 35603.</title>
        <authorList>
            <person name="Dassa B."/>
            <person name="Utturkar S.M."/>
            <person name="Klingeman D.M."/>
            <person name="Hurt R.A."/>
            <person name="Keller M."/>
            <person name="Xu J."/>
            <person name="Reddy Y.H.K."/>
            <person name="Borovok I."/>
            <person name="Grinberg I.R."/>
            <person name="Lamed R."/>
            <person name="Zhivin O."/>
            <person name="Bayer E.A."/>
            <person name="Brown S.D."/>
        </authorList>
    </citation>
    <scope>NUCLEOTIDE SEQUENCE [LARGE SCALE GENOMIC DNA]</scope>
    <source>
        <strain evidence="3">DSM 2933</strain>
    </source>
</reference>
<sequence length="465" mass="51862" precursor="true">MRTFKNVIILAVVMVLLVGALVAVNVFKKEDEESGNVQPTVKLIPLMEAKKDDITEYTIENDGNKFTVTHKGTEWELTYPAGVKYSKIETENMANNAAGISASKIIEENAADLKVYGLDKPTVVSFKTKDGKEQVIEIGSNTPTDESTYVKTKGSNTVYLVDKYSVGAFKISKYFFWKKELFDITKDDIKSFTLERQGKVAFKVRLDDGKQWYLTEPLEGVANSGKLQPCLDGLPNLSATSIEEDKPKDLAEFGLDKPAYVMTLDTKQGTQKLYLGSEVIKGQEIYGKLEGNDTIFVLPLGSLDYLDMPLKDLVEGLIYAPDIYDVTEFTLDMEGKTTNVKLQLDEKKDTDKDKYTVNGKEANKKNSGGEVFVRVFYRALIGIGFVDLETENKTVPALKPEVTITYNIKKAPGQVKIEYIPKDSTTYYAVINGKFTGKIVSKLDFDMPSGVKDSLRKLLESIESK</sequence>
<evidence type="ECO:0000259" key="1">
    <source>
        <dbReference type="Pfam" id="PF14238"/>
    </source>
</evidence>
<dbReference type="OrthoDB" id="9768524at2"/>
<name>A0A0L6JTZ0_9FIRM</name>
<evidence type="ECO:0000313" key="3">
    <source>
        <dbReference type="Proteomes" id="UP000036923"/>
    </source>
</evidence>
<dbReference type="RefSeq" id="WP_036937134.1">
    <property type="nucleotide sequence ID" value="NZ_JQKC01000005.1"/>
</dbReference>
<protein>
    <recommendedName>
        <fullName evidence="1">DUF4340 domain-containing protein</fullName>
    </recommendedName>
</protein>
<dbReference type="AlphaFoldDB" id="A0A0L6JTZ0"/>
<feature type="domain" description="DUF4340" evidence="1">
    <location>
        <begin position="75"/>
        <end position="212"/>
    </location>
</feature>